<feature type="transmembrane region" description="Helical" evidence="7">
    <location>
        <begin position="12"/>
        <end position="29"/>
    </location>
</feature>
<sequence length="497" mass="52940">MAKLPYSEYKDAGFLRWLVLGIACVANFADLFQSSMVLFGLPAIAADSSMNFSPTDINWVIVAYTVTFATFLGIGGQCADRTGPRNTFIVGLCFLVWTNILCAWAPNQSAFLAGRALAGVGAALTAATGIPIITRLFPEEKERTTGLSIYISCAPLGTILGVVIGAALSISSVGWRSLFWVTMILAVIALVFAFLFVPAFEIASSDKPPIDYLGLTMFTLGTCLLVYGLNDAENRGWKSAPVITTIVLGALTLIGFPFVEARLQAPFIPRTILFNRHAMVPACSFMFTGGGWITWLFLATQICLNSLKYSTILAACYFLPAAFASVIGGGIANTLVNMKQTSLLIVGGYTLSVGALIPWGVIGPQYAIWYVIVFSALYLFSSPIVTVGAQALVLQEVPVEDHGRAAALTYVLYQFGSSLFLAVANILIGSTSKGETPQGLLVGYRNAIWSLVGFTSVGLASFVVLYMPGQSKKVVESQAAGTVNEPGSNKPEPLGEL</sequence>
<organism evidence="9 10">
    <name type="scientific">Exophiala dermatitidis</name>
    <name type="common">Black yeast-like fungus</name>
    <name type="synonym">Wangiella dermatitidis</name>
    <dbReference type="NCBI Taxonomy" id="5970"/>
    <lineage>
        <taxon>Eukaryota</taxon>
        <taxon>Fungi</taxon>
        <taxon>Dikarya</taxon>
        <taxon>Ascomycota</taxon>
        <taxon>Pezizomycotina</taxon>
        <taxon>Eurotiomycetes</taxon>
        <taxon>Chaetothyriomycetidae</taxon>
        <taxon>Chaetothyriales</taxon>
        <taxon>Herpotrichiellaceae</taxon>
        <taxon>Exophiala</taxon>
    </lineage>
</organism>
<dbReference type="PANTHER" id="PTHR42718:SF9">
    <property type="entry name" value="MAJOR FACILITATOR SUPERFAMILY MULTIDRUG TRANSPORTER MFSC"/>
    <property type="match status" value="1"/>
</dbReference>
<dbReference type="PROSITE" id="PS50850">
    <property type="entry name" value="MFS"/>
    <property type="match status" value="1"/>
</dbReference>
<dbReference type="EMBL" id="JAJGCB010000025">
    <property type="protein sequence ID" value="KAJ8987459.1"/>
    <property type="molecule type" value="Genomic_DNA"/>
</dbReference>
<feature type="transmembrane region" description="Helical" evidence="7">
    <location>
        <begin position="87"/>
        <end position="106"/>
    </location>
</feature>
<dbReference type="InterPro" id="IPR036259">
    <property type="entry name" value="MFS_trans_sf"/>
</dbReference>
<evidence type="ECO:0000256" key="1">
    <source>
        <dbReference type="ARBA" id="ARBA00004141"/>
    </source>
</evidence>
<feature type="transmembrane region" description="Helical" evidence="7">
    <location>
        <begin position="177"/>
        <end position="200"/>
    </location>
</feature>
<feature type="domain" description="Major facilitator superfamily (MFS) profile" evidence="8">
    <location>
        <begin position="19"/>
        <end position="473"/>
    </location>
</feature>
<evidence type="ECO:0000256" key="2">
    <source>
        <dbReference type="ARBA" id="ARBA00022448"/>
    </source>
</evidence>
<evidence type="ECO:0000259" key="8">
    <source>
        <dbReference type="PROSITE" id="PS50850"/>
    </source>
</evidence>
<feature type="transmembrane region" description="Helical" evidence="7">
    <location>
        <begin position="149"/>
        <end position="171"/>
    </location>
</feature>
<feature type="transmembrane region" description="Helical" evidence="7">
    <location>
        <begin position="343"/>
        <end position="362"/>
    </location>
</feature>
<dbReference type="Gene3D" id="1.20.1720.10">
    <property type="entry name" value="Multidrug resistance protein D"/>
    <property type="match status" value="2"/>
</dbReference>
<evidence type="ECO:0000313" key="9">
    <source>
        <dbReference type="EMBL" id="KAJ8987459.1"/>
    </source>
</evidence>
<evidence type="ECO:0000256" key="3">
    <source>
        <dbReference type="ARBA" id="ARBA00022692"/>
    </source>
</evidence>
<evidence type="ECO:0000313" key="10">
    <source>
        <dbReference type="Proteomes" id="UP001161757"/>
    </source>
</evidence>
<evidence type="ECO:0000256" key="4">
    <source>
        <dbReference type="ARBA" id="ARBA00022989"/>
    </source>
</evidence>
<evidence type="ECO:0000256" key="6">
    <source>
        <dbReference type="SAM" id="MobiDB-lite"/>
    </source>
</evidence>
<dbReference type="InterPro" id="IPR011701">
    <property type="entry name" value="MFS"/>
</dbReference>
<protein>
    <recommendedName>
        <fullName evidence="8">Major facilitator superfamily (MFS) profile domain-containing protein</fullName>
    </recommendedName>
</protein>
<comment type="caution">
    <text evidence="9">The sequence shown here is derived from an EMBL/GenBank/DDBJ whole genome shotgun (WGS) entry which is preliminary data.</text>
</comment>
<feature type="transmembrane region" description="Helical" evidence="7">
    <location>
        <begin position="405"/>
        <end position="428"/>
    </location>
</feature>
<gene>
    <name evidence="9" type="ORF">HRR80_008607</name>
</gene>
<dbReference type="Pfam" id="PF07690">
    <property type="entry name" value="MFS_1"/>
    <property type="match status" value="1"/>
</dbReference>
<evidence type="ECO:0000256" key="5">
    <source>
        <dbReference type="ARBA" id="ARBA00023136"/>
    </source>
</evidence>
<feature type="transmembrane region" description="Helical" evidence="7">
    <location>
        <begin position="312"/>
        <end position="336"/>
    </location>
</feature>
<feature type="transmembrane region" description="Helical" evidence="7">
    <location>
        <begin position="448"/>
        <end position="467"/>
    </location>
</feature>
<keyword evidence="5 7" id="KW-0472">Membrane</keyword>
<feature type="transmembrane region" description="Helical" evidence="7">
    <location>
        <begin position="241"/>
        <end position="259"/>
    </location>
</feature>
<comment type="subcellular location">
    <subcellularLocation>
        <location evidence="1">Membrane</location>
        <topology evidence="1">Multi-pass membrane protein</topology>
    </subcellularLocation>
</comment>
<dbReference type="PANTHER" id="PTHR42718">
    <property type="entry name" value="MAJOR FACILITATOR SUPERFAMILY MULTIDRUG TRANSPORTER MFSC"/>
    <property type="match status" value="1"/>
</dbReference>
<evidence type="ECO:0000256" key="7">
    <source>
        <dbReference type="SAM" id="Phobius"/>
    </source>
</evidence>
<keyword evidence="2" id="KW-0813">Transport</keyword>
<reference evidence="9" key="1">
    <citation type="submission" date="2023-01" db="EMBL/GenBank/DDBJ databases">
        <title>Exophiala dermititidis isolated from Cystic Fibrosis Patient.</title>
        <authorList>
            <person name="Kurbessoian T."/>
            <person name="Crocker A."/>
            <person name="Murante D."/>
            <person name="Hogan D.A."/>
            <person name="Stajich J.E."/>
        </authorList>
    </citation>
    <scope>NUCLEOTIDE SEQUENCE</scope>
    <source>
        <strain evidence="9">Ex8</strain>
    </source>
</reference>
<feature type="transmembrane region" description="Helical" evidence="7">
    <location>
        <begin position="112"/>
        <end position="137"/>
    </location>
</feature>
<dbReference type="InterPro" id="IPR020846">
    <property type="entry name" value="MFS_dom"/>
</dbReference>
<feature type="transmembrane region" description="Helical" evidence="7">
    <location>
        <begin position="57"/>
        <end position="75"/>
    </location>
</feature>
<dbReference type="GO" id="GO:0016020">
    <property type="term" value="C:membrane"/>
    <property type="evidence" value="ECO:0007669"/>
    <property type="project" value="UniProtKB-SubCell"/>
</dbReference>
<dbReference type="GO" id="GO:0022857">
    <property type="term" value="F:transmembrane transporter activity"/>
    <property type="evidence" value="ECO:0007669"/>
    <property type="project" value="InterPro"/>
</dbReference>
<feature type="transmembrane region" description="Helical" evidence="7">
    <location>
        <begin position="212"/>
        <end position="229"/>
    </location>
</feature>
<keyword evidence="4 7" id="KW-1133">Transmembrane helix</keyword>
<dbReference type="AlphaFoldDB" id="A0AAN6EMR9"/>
<keyword evidence="3 7" id="KW-0812">Transmembrane</keyword>
<name>A0AAN6EMR9_EXODE</name>
<dbReference type="SUPFAM" id="SSF103473">
    <property type="entry name" value="MFS general substrate transporter"/>
    <property type="match status" value="1"/>
</dbReference>
<accession>A0AAN6EMR9</accession>
<dbReference type="Proteomes" id="UP001161757">
    <property type="component" value="Unassembled WGS sequence"/>
</dbReference>
<feature type="region of interest" description="Disordered" evidence="6">
    <location>
        <begin position="478"/>
        <end position="497"/>
    </location>
</feature>
<proteinExistence type="predicted"/>
<feature type="transmembrane region" description="Helical" evidence="7">
    <location>
        <begin position="279"/>
        <end position="300"/>
    </location>
</feature>
<feature type="transmembrane region" description="Helical" evidence="7">
    <location>
        <begin position="368"/>
        <end position="393"/>
    </location>
</feature>